<reference evidence="5 9" key="4">
    <citation type="submission" date="2020-08" db="EMBL/GenBank/DDBJ databases">
        <title>Functional genomics of gut bacteria from endangered species of beetles.</title>
        <authorList>
            <person name="Carlos-Shanley C."/>
        </authorList>
    </citation>
    <scope>NUCLEOTIDE SEQUENCE [LARGE SCALE GENOMIC DNA]</scope>
    <source>
        <strain evidence="5 9">S00192</strain>
    </source>
</reference>
<name>A0A1Z3U7N9_BREVE</name>
<evidence type="ECO:0000313" key="7">
    <source>
        <dbReference type="Proteomes" id="UP000197050"/>
    </source>
</evidence>
<reference evidence="4" key="2">
    <citation type="submission" date="2017-12" db="EMBL/GenBank/DDBJ databases">
        <title>FDA dAtabase for Regulatory Grade micrObial Sequences (FDA-ARGOS): Supporting development and validation of Infectious Disease Dx tests.</title>
        <authorList>
            <person name="Campos J."/>
            <person name="Goldberg B."/>
            <person name="Tallon L."/>
            <person name="Sadzewicz L."/>
            <person name="Sengamalay N."/>
            <person name="Ott S."/>
            <person name="Godinez A."/>
            <person name="Nagaraj S."/>
            <person name="Vavikolanu K."/>
            <person name="Vyas G."/>
            <person name="Nadendla S."/>
            <person name="Aluvathingal J."/>
            <person name="Geyer C."/>
            <person name="Nandy P."/>
            <person name="Hobson J."/>
            <person name="Sichtig H."/>
        </authorList>
    </citation>
    <scope>NUCLEOTIDE SEQUENCE</scope>
    <source>
        <strain evidence="4">FDAARGOS_289</strain>
    </source>
</reference>
<reference evidence="7" key="1">
    <citation type="submission" date="2017-06" db="EMBL/GenBank/DDBJ databases">
        <title>FDA dAtabase for Regulatory Grade micrObial Sequences (FDA-ARGOS): Supporting development and validation of Infectious Disease Dx tests.</title>
        <authorList>
            <person name="Minogue T."/>
            <person name="Wolcott M."/>
            <person name="Wasieloski L."/>
            <person name="Aguilar W."/>
            <person name="Moore D."/>
            <person name="Tallon L."/>
            <person name="Sadzewicz L."/>
            <person name="Sengamalay N."/>
            <person name="Ott S."/>
            <person name="Godinez A."/>
            <person name="Nagaraj S."/>
            <person name="Nadendla S."/>
            <person name="Geyer C."/>
            <person name="Sichtig H."/>
        </authorList>
    </citation>
    <scope>NUCLEOTIDE SEQUENCE [LARGE SCALE GENOMIC DNA]</scope>
    <source>
        <strain evidence="7">FDAARGOS_289</strain>
    </source>
</reference>
<keyword evidence="1" id="KW-0472">Membrane</keyword>
<feature type="domain" description="DUF2231" evidence="3">
    <location>
        <begin position="85"/>
        <end position="209"/>
    </location>
</feature>
<keyword evidence="1" id="KW-0812">Transmembrane</keyword>
<evidence type="ECO:0000313" key="9">
    <source>
        <dbReference type="Proteomes" id="UP000556201"/>
    </source>
</evidence>
<dbReference type="KEGG" id="bvc:CEP68_07090"/>
<feature type="signal peptide" evidence="2">
    <location>
        <begin position="1"/>
        <end position="24"/>
    </location>
</feature>
<evidence type="ECO:0000313" key="6">
    <source>
        <dbReference type="EMBL" id="SPU55188.1"/>
    </source>
</evidence>
<keyword evidence="1" id="KW-1133">Transmembrane helix</keyword>
<keyword evidence="2" id="KW-0732">Signal</keyword>
<evidence type="ECO:0000313" key="8">
    <source>
        <dbReference type="Proteomes" id="UP000251186"/>
    </source>
</evidence>
<dbReference type="GeneID" id="34013275"/>
<reference evidence="6 8" key="3">
    <citation type="submission" date="2018-06" db="EMBL/GenBank/DDBJ databases">
        <authorList>
            <consortium name="Pathogen Informatics"/>
            <person name="Doyle S."/>
        </authorList>
    </citation>
    <scope>NUCLEOTIDE SEQUENCE [LARGE SCALE GENOMIC DNA]</scope>
    <source>
        <strain evidence="6 8">NCTC11166</strain>
    </source>
</reference>
<dbReference type="EMBL" id="UAQP01000014">
    <property type="protein sequence ID" value="SPU55188.1"/>
    <property type="molecule type" value="Genomic_DNA"/>
</dbReference>
<evidence type="ECO:0000313" key="5">
    <source>
        <dbReference type="EMBL" id="MBB5772580.1"/>
    </source>
</evidence>
<evidence type="ECO:0000256" key="1">
    <source>
        <dbReference type="SAM" id="Phobius"/>
    </source>
</evidence>
<dbReference type="Proteomes" id="UP000197050">
    <property type="component" value="Chromosome"/>
</dbReference>
<dbReference type="Pfam" id="PF09990">
    <property type="entry name" value="DUF2231"/>
    <property type="match status" value="1"/>
</dbReference>
<dbReference type="InterPro" id="IPR019251">
    <property type="entry name" value="DUF2231_TM"/>
</dbReference>
<feature type="transmembrane region" description="Helical" evidence="1">
    <location>
        <begin position="153"/>
        <end position="172"/>
    </location>
</feature>
<sequence>MSIRKLLSGIALVVALSVSAPAFAHEDHDKQAAARAQAAAPAGAVPEGGVMAMPGMAMDMDHGAMTADEGPKPMPQRLYRWLGAMHPAAVHFPIALFLVAALLEIAALTLRRPVLTQGTRVIIALAAISAVAAVALGWFAMGLPGKDDVTHLYHRWLGTSIAALGLLSWWAKEQWVRRPGRGRELIYIGLLTVTAAAVVVNGLLGGMLTHGMRHLMF</sequence>
<dbReference type="Proteomes" id="UP000556201">
    <property type="component" value="Unassembled WGS sequence"/>
</dbReference>
<organism evidence="4 7">
    <name type="scientific">Brevundimonas vesicularis</name>
    <name type="common">Pseudomonas vesicularis</name>
    <dbReference type="NCBI Taxonomy" id="41276"/>
    <lineage>
        <taxon>Bacteria</taxon>
        <taxon>Pseudomonadati</taxon>
        <taxon>Pseudomonadota</taxon>
        <taxon>Alphaproteobacteria</taxon>
        <taxon>Caulobacterales</taxon>
        <taxon>Caulobacteraceae</taxon>
        <taxon>Brevundimonas</taxon>
    </lineage>
</organism>
<feature type="transmembrane region" description="Helical" evidence="1">
    <location>
        <begin position="184"/>
        <end position="208"/>
    </location>
</feature>
<dbReference type="AlphaFoldDB" id="A0A1Z3U7N9"/>
<proteinExistence type="predicted"/>
<evidence type="ECO:0000313" key="4">
    <source>
        <dbReference type="EMBL" id="ASE39289.1"/>
    </source>
</evidence>
<dbReference type="EMBL" id="CP022048">
    <property type="protein sequence ID" value="ASE39289.1"/>
    <property type="molecule type" value="Genomic_DNA"/>
</dbReference>
<evidence type="ECO:0000256" key="2">
    <source>
        <dbReference type="SAM" id="SignalP"/>
    </source>
</evidence>
<evidence type="ECO:0000259" key="3">
    <source>
        <dbReference type="Pfam" id="PF09990"/>
    </source>
</evidence>
<dbReference type="Proteomes" id="UP000251186">
    <property type="component" value="Unassembled WGS sequence"/>
</dbReference>
<feature type="chain" id="PRO_5033751031" evidence="2">
    <location>
        <begin position="25"/>
        <end position="217"/>
    </location>
</feature>
<dbReference type="RefSeq" id="WP_088582507.1">
    <property type="nucleotide sequence ID" value="NZ_CP022048.2"/>
</dbReference>
<feature type="transmembrane region" description="Helical" evidence="1">
    <location>
        <begin position="88"/>
        <end position="110"/>
    </location>
</feature>
<feature type="transmembrane region" description="Helical" evidence="1">
    <location>
        <begin position="122"/>
        <end position="141"/>
    </location>
</feature>
<accession>A0A1Z3U7N9</accession>
<dbReference type="EMBL" id="JACHLJ010000003">
    <property type="protein sequence ID" value="MBB5772580.1"/>
    <property type="molecule type" value="Genomic_DNA"/>
</dbReference>
<gene>
    <name evidence="4" type="ORF">CEP68_07090</name>
    <name evidence="5" type="ORF">HNP47_002596</name>
    <name evidence="6" type="ORF">NCTC11166_02583</name>
</gene>
<protein>
    <submittedName>
        <fullName evidence="6">Predicted membrane protein</fullName>
    </submittedName>
    <submittedName>
        <fullName evidence="5">Putative membrane protein</fullName>
    </submittedName>
</protein>